<dbReference type="RefSeq" id="WP_189317103.1">
    <property type="nucleotide sequence ID" value="NZ_BMQA01000086.1"/>
</dbReference>
<dbReference type="Proteomes" id="UP000657574">
    <property type="component" value="Unassembled WGS sequence"/>
</dbReference>
<dbReference type="InterPro" id="IPR006089">
    <property type="entry name" value="Acyl-CoA_DH_CS"/>
</dbReference>
<dbReference type="InterPro" id="IPR009075">
    <property type="entry name" value="AcylCo_DH/oxidase_C"/>
</dbReference>
<evidence type="ECO:0000256" key="2">
    <source>
        <dbReference type="ARBA" id="ARBA00009347"/>
    </source>
</evidence>
<dbReference type="InterPro" id="IPR037069">
    <property type="entry name" value="AcylCoA_DH/ox_N_sf"/>
</dbReference>
<reference evidence="10" key="2">
    <citation type="submission" date="2020-09" db="EMBL/GenBank/DDBJ databases">
        <authorList>
            <person name="Sun Q."/>
            <person name="Ohkuma M."/>
        </authorList>
    </citation>
    <scope>NUCLEOTIDE SEQUENCE</scope>
    <source>
        <strain evidence="10">JCM 3086</strain>
    </source>
</reference>
<dbReference type="PANTHER" id="PTHR43884:SF12">
    <property type="entry name" value="ISOVALERYL-COA DEHYDROGENASE, MITOCHONDRIAL-RELATED"/>
    <property type="match status" value="1"/>
</dbReference>
<feature type="domain" description="Acyl-CoA dehydrogenase/oxidase N-terminal" evidence="9">
    <location>
        <begin position="30"/>
        <end position="140"/>
    </location>
</feature>
<keyword evidence="5 6" id="KW-0560">Oxidoreductase</keyword>
<evidence type="ECO:0000256" key="6">
    <source>
        <dbReference type="RuleBase" id="RU362125"/>
    </source>
</evidence>
<dbReference type="GO" id="GO:0050660">
    <property type="term" value="F:flavin adenine dinucleotide binding"/>
    <property type="evidence" value="ECO:0007669"/>
    <property type="project" value="InterPro"/>
</dbReference>
<feature type="domain" description="Acyl-CoA oxidase/dehydrogenase middle" evidence="8">
    <location>
        <begin position="146"/>
        <end position="240"/>
    </location>
</feature>
<dbReference type="Pfam" id="PF02770">
    <property type="entry name" value="Acyl-CoA_dh_M"/>
    <property type="match status" value="1"/>
</dbReference>
<dbReference type="Pfam" id="PF02771">
    <property type="entry name" value="Acyl-CoA_dh_N"/>
    <property type="match status" value="1"/>
</dbReference>
<reference evidence="10" key="1">
    <citation type="journal article" date="2014" name="Int. J. Syst. Evol. Microbiol.">
        <title>Complete genome sequence of Corynebacterium casei LMG S-19264T (=DSM 44701T), isolated from a smear-ripened cheese.</title>
        <authorList>
            <consortium name="US DOE Joint Genome Institute (JGI-PGF)"/>
            <person name="Walter F."/>
            <person name="Albersmeier A."/>
            <person name="Kalinowski J."/>
            <person name="Ruckert C."/>
        </authorList>
    </citation>
    <scope>NUCLEOTIDE SEQUENCE</scope>
    <source>
        <strain evidence="10">JCM 3086</strain>
    </source>
</reference>
<dbReference type="Gene3D" id="2.40.110.10">
    <property type="entry name" value="Butyryl-CoA Dehydrogenase, subunit A, domain 2"/>
    <property type="match status" value="1"/>
</dbReference>
<evidence type="ECO:0000256" key="5">
    <source>
        <dbReference type="ARBA" id="ARBA00023002"/>
    </source>
</evidence>
<dbReference type="GO" id="GO:0003995">
    <property type="term" value="F:acyl-CoA dehydrogenase activity"/>
    <property type="evidence" value="ECO:0007669"/>
    <property type="project" value="InterPro"/>
</dbReference>
<dbReference type="SUPFAM" id="SSF47203">
    <property type="entry name" value="Acyl-CoA dehydrogenase C-terminal domain-like"/>
    <property type="match status" value="1"/>
</dbReference>
<comment type="cofactor">
    <cofactor evidence="1 6">
        <name>FAD</name>
        <dbReference type="ChEBI" id="CHEBI:57692"/>
    </cofactor>
</comment>
<dbReference type="PANTHER" id="PTHR43884">
    <property type="entry name" value="ACYL-COA DEHYDROGENASE"/>
    <property type="match status" value="1"/>
</dbReference>
<evidence type="ECO:0000259" key="9">
    <source>
        <dbReference type="Pfam" id="PF02771"/>
    </source>
</evidence>
<dbReference type="SUPFAM" id="SSF56645">
    <property type="entry name" value="Acyl-CoA dehydrogenase NM domain-like"/>
    <property type="match status" value="1"/>
</dbReference>
<accession>A0A917ULF0</accession>
<evidence type="ECO:0000256" key="3">
    <source>
        <dbReference type="ARBA" id="ARBA00022630"/>
    </source>
</evidence>
<keyword evidence="11" id="KW-1185">Reference proteome</keyword>
<organism evidence="10 11">
    <name type="scientific">Streptomyces brasiliensis</name>
    <dbReference type="NCBI Taxonomy" id="1954"/>
    <lineage>
        <taxon>Bacteria</taxon>
        <taxon>Bacillati</taxon>
        <taxon>Actinomycetota</taxon>
        <taxon>Actinomycetes</taxon>
        <taxon>Kitasatosporales</taxon>
        <taxon>Streptomycetaceae</taxon>
        <taxon>Streptomyces</taxon>
    </lineage>
</organism>
<keyword evidence="3 6" id="KW-0285">Flavoprotein</keyword>
<dbReference type="EMBL" id="BMQA01000086">
    <property type="protein sequence ID" value="GGJ65535.1"/>
    <property type="molecule type" value="Genomic_DNA"/>
</dbReference>
<dbReference type="InterPro" id="IPR006091">
    <property type="entry name" value="Acyl-CoA_Oxase/DH_mid-dom"/>
</dbReference>
<comment type="similarity">
    <text evidence="2 6">Belongs to the acyl-CoA dehydrogenase family.</text>
</comment>
<protein>
    <submittedName>
        <fullName evidence="10">Acyl-CoA dehydrogenase</fullName>
    </submittedName>
</protein>
<feature type="domain" description="Acyl-CoA dehydrogenase/oxidase C-terminal" evidence="7">
    <location>
        <begin position="252"/>
        <end position="396"/>
    </location>
</feature>
<evidence type="ECO:0000259" key="8">
    <source>
        <dbReference type="Pfam" id="PF02770"/>
    </source>
</evidence>
<proteinExistence type="inferred from homology"/>
<evidence type="ECO:0000313" key="10">
    <source>
        <dbReference type="EMBL" id="GGJ65535.1"/>
    </source>
</evidence>
<dbReference type="Gene3D" id="1.20.140.10">
    <property type="entry name" value="Butyryl-CoA Dehydrogenase, subunit A, domain 3"/>
    <property type="match status" value="1"/>
</dbReference>
<dbReference type="AlphaFoldDB" id="A0A917ULF0"/>
<evidence type="ECO:0000256" key="1">
    <source>
        <dbReference type="ARBA" id="ARBA00001974"/>
    </source>
</evidence>
<dbReference type="InterPro" id="IPR009100">
    <property type="entry name" value="AcylCoA_DH/oxidase_NM_dom_sf"/>
</dbReference>
<keyword evidence="4 6" id="KW-0274">FAD</keyword>
<dbReference type="InterPro" id="IPR046373">
    <property type="entry name" value="Acyl-CoA_Oxase/DH_mid-dom_sf"/>
</dbReference>
<evidence type="ECO:0000259" key="7">
    <source>
        <dbReference type="Pfam" id="PF00441"/>
    </source>
</evidence>
<evidence type="ECO:0000256" key="4">
    <source>
        <dbReference type="ARBA" id="ARBA00022827"/>
    </source>
</evidence>
<dbReference type="PROSITE" id="PS00072">
    <property type="entry name" value="ACYL_COA_DH_1"/>
    <property type="match status" value="1"/>
</dbReference>
<dbReference type="Gene3D" id="1.10.540.10">
    <property type="entry name" value="Acyl-CoA dehydrogenase/oxidase, N-terminal domain"/>
    <property type="match status" value="1"/>
</dbReference>
<gene>
    <name evidence="10" type="ORF">GCM10010121_090220</name>
</gene>
<dbReference type="Pfam" id="PF00441">
    <property type="entry name" value="Acyl-CoA_dh_1"/>
    <property type="match status" value="1"/>
</dbReference>
<comment type="caution">
    <text evidence="10">The sequence shown here is derived from an EMBL/GenBank/DDBJ whole genome shotgun (WGS) entry which is preliminary data.</text>
</comment>
<dbReference type="FunFam" id="2.40.110.10:FF:000001">
    <property type="entry name" value="Acyl-CoA dehydrogenase, mitochondrial"/>
    <property type="match status" value="1"/>
</dbReference>
<dbReference type="InterPro" id="IPR013786">
    <property type="entry name" value="AcylCoA_DH/ox_N"/>
</dbReference>
<evidence type="ECO:0000313" key="11">
    <source>
        <dbReference type="Proteomes" id="UP000657574"/>
    </source>
</evidence>
<dbReference type="InterPro" id="IPR036250">
    <property type="entry name" value="AcylCo_DH-like_C"/>
</dbReference>
<name>A0A917ULF0_9ACTN</name>
<sequence>MTALTLDSDPGAYLALHDALDEPVADAALTPREQQVRRLARELVAERIAPRAWETDLTHRFPEDGVAELSRAGLGGLLFPERLGGSADSNVSYAVAMEEIAAGCAATSLVFMTQMHAAYPILLAGDAALQERYIPGLLDGSRYGSLGITEPDAGSDVASLTTTARRDGDSWVLSGQKTFITTGDRADVIICFATVDRGKGRDGVTAFVVEGGWDGVGHGKPFDKLGMHGSSTAELFFDGVRIPSGNLLGNEGGGWAVVMSSVVKSRISAAAQGVGLARAAYARTLSALVREHGPKLPDELAFALADLRGRILQGRLLLHAVARQVDADPKTTPGQIGIMKQSCTDLGWQTAVAATRLLGPLGDLAELGVERCLRDAKVTQIYDGTNEIQRLLIGRETGRAVAALAH</sequence>